<protein>
    <recommendedName>
        <fullName evidence="2 3">Single-stranded DNA-binding protein</fullName>
    </recommendedName>
</protein>
<evidence type="ECO:0000256" key="1">
    <source>
        <dbReference type="ARBA" id="ARBA00023125"/>
    </source>
</evidence>
<dbReference type="Pfam" id="PF00436">
    <property type="entry name" value="SSB"/>
    <property type="match status" value="1"/>
</dbReference>
<reference evidence="4 5" key="1">
    <citation type="submission" date="2024-10" db="EMBL/GenBank/DDBJ databases">
        <authorList>
            <person name="Sang B.-I."/>
            <person name="Prabhaharan D."/>
        </authorList>
    </citation>
    <scope>NUCLEOTIDE SEQUENCE [LARGE SCALE GENOMIC DNA]</scope>
    <source>
        <strain evidence="4 5">MH</strain>
    </source>
</reference>
<organism evidence="4 5">
    <name type="scientific">Megasphaera hexanoica</name>
    <dbReference type="NCBI Taxonomy" id="1675036"/>
    <lineage>
        <taxon>Bacteria</taxon>
        <taxon>Bacillati</taxon>
        <taxon>Bacillota</taxon>
        <taxon>Negativicutes</taxon>
        <taxon>Veillonellales</taxon>
        <taxon>Veillonellaceae</taxon>
        <taxon>Megasphaera</taxon>
    </lineage>
</organism>
<dbReference type="EMBL" id="JBIEKR010000006">
    <property type="protein sequence ID" value="MFG6273301.1"/>
    <property type="molecule type" value="Genomic_DNA"/>
</dbReference>
<dbReference type="SUPFAM" id="SSF50249">
    <property type="entry name" value="Nucleic acid-binding proteins"/>
    <property type="match status" value="1"/>
</dbReference>
<dbReference type="PROSITE" id="PS50935">
    <property type="entry name" value="SSB"/>
    <property type="match status" value="1"/>
</dbReference>
<evidence type="ECO:0000256" key="3">
    <source>
        <dbReference type="RuleBase" id="RU000524"/>
    </source>
</evidence>
<keyword evidence="1 2" id="KW-0238">DNA-binding</keyword>
<accession>A0ABW7DPL1</accession>
<dbReference type="GO" id="GO:0003677">
    <property type="term" value="F:DNA binding"/>
    <property type="evidence" value="ECO:0007669"/>
    <property type="project" value="UniProtKB-KW"/>
</dbReference>
<dbReference type="Proteomes" id="UP001605989">
    <property type="component" value="Unassembled WGS sequence"/>
</dbReference>
<dbReference type="InterPro" id="IPR011344">
    <property type="entry name" value="ssDNA-bd"/>
</dbReference>
<keyword evidence="5" id="KW-1185">Reference proteome</keyword>
<name>A0ABW7DPL1_9FIRM</name>
<sequence>MNLCFISGNLGDDPRNSMTTNGQSVTRFSLASKKKYIDSNGETKEITNWHRIIAWNSLADDATLLSKGDYVEVKGAESTHSYEKDGEKKYITEIVAASITVPLGYFRNKQER</sequence>
<dbReference type="InterPro" id="IPR012340">
    <property type="entry name" value="NA-bd_OB-fold"/>
</dbReference>
<evidence type="ECO:0000256" key="2">
    <source>
        <dbReference type="PIRNR" id="PIRNR002070"/>
    </source>
</evidence>
<dbReference type="InterPro" id="IPR000424">
    <property type="entry name" value="Primosome_PriB/ssb"/>
</dbReference>
<proteinExistence type="predicted"/>
<dbReference type="PIRSF" id="PIRSF002070">
    <property type="entry name" value="SSB"/>
    <property type="match status" value="1"/>
</dbReference>
<evidence type="ECO:0000313" key="4">
    <source>
        <dbReference type="EMBL" id="MFG6273301.1"/>
    </source>
</evidence>
<dbReference type="PANTHER" id="PTHR10302">
    <property type="entry name" value="SINGLE-STRANDED DNA-BINDING PROTEIN"/>
    <property type="match status" value="1"/>
</dbReference>
<evidence type="ECO:0000313" key="5">
    <source>
        <dbReference type="Proteomes" id="UP001605989"/>
    </source>
</evidence>
<comment type="caution">
    <text evidence="4">The sequence shown here is derived from an EMBL/GenBank/DDBJ whole genome shotgun (WGS) entry which is preliminary data.</text>
</comment>
<dbReference type="NCBIfam" id="TIGR00621">
    <property type="entry name" value="ssb"/>
    <property type="match status" value="1"/>
</dbReference>
<dbReference type="RefSeq" id="WP_059076820.1">
    <property type="nucleotide sequence ID" value="NZ_JBIEKR010000006.1"/>
</dbReference>
<gene>
    <name evidence="4" type="ORF">ACGTZG_08880</name>
</gene>
<dbReference type="CDD" id="cd04496">
    <property type="entry name" value="SSB_OBF"/>
    <property type="match status" value="1"/>
</dbReference>
<dbReference type="Gene3D" id="2.40.50.140">
    <property type="entry name" value="Nucleic acid-binding proteins"/>
    <property type="match status" value="1"/>
</dbReference>
<dbReference type="PANTHER" id="PTHR10302:SF0">
    <property type="entry name" value="SINGLE-STRANDED DNA-BINDING PROTEIN, MITOCHONDRIAL"/>
    <property type="match status" value="1"/>
</dbReference>